<dbReference type="EMBL" id="KV425908">
    <property type="protein sequence ID" value="KZV99609.1"/>
    <property type="molecule type" value="Genomic_DNA"/>
</dbReference>
<feature type="domain" description="Cyclin C-terminal" evidence="7">
    <location>
        <begin position="279"/>
        <end position="393"/>
    </location>
</feature>
<dbReference type="GO" id="GO:0051301">
    <property type="term" value="P:cell division"/>
    <property type="evidence" value="ECO:0007669"/>
    <property type="project" value="UniProtKB-KW"/>
</dbReference>
<evidence type="ECO:0000259" key="6">
    <source>
        <dbReference type="SMART" id="SM00385"/>
    </source>
</evidence>
<evidence type="ECO:0000256" key="5">
    <source>
        <dbReference type="SAM" id="MobiDB-lite"/>
    </source>
</evidence>
<dbReference type="SMART" id="SM00385">
    <property type="entry name" value="CYCLIN"/>
    <property type="match status" value="2"/>
</dbReference>
<dbReference type="GO" id="GO:0044772">
    <property type="term" value="P:mitotic cell cycle phase transition"/>
    <property type="evidence" value="ECO:0007669"/>
    <property type="project" value="InterPro"/>
</dbReference>
<comment type="similarity">
    <text evidence="4">Belongs to the cyclin family.</text>
</comment>
<dbReference type="InterPro" id="IPR006671">
    <property type="entry name" value="Cyclin_N"/>
</dbReference>
<dbReference type="CDD" id="cd20512">
    <property type="entry name" value="CYCLIN_CLBs_yeast_rpt2"/>
    <property type="match status" value="1"/>
</dbReference>
<feature type="domain" description="Cyclin-like" evidence="6">
    <location>
        <begin position="283"/>
        <end position="364"/>
    </location>
</feature>
<evidence type="ECO:0000313" key="8">
    <source>
        <dbReference type="EMBL" id="KZV99609.1"/>
    </source>
</evidence>
<dbReference type="GO" id="GO:0016538">
    <property type="term" value="F:cyclin-dependent protein serine/threonine kinase regulator activity"/>
    <property type="evidence" value="ECO:0007669"/>
    <property type="project" value="InterPro"/>
</dbReference>
<evidence type="ECO:0000256" key="4">
    <source>
        <dbReference type="RuleBase" id="RU000383"/>
    </source>
</evidence>
<dbReference type="SUPFAM" id="SSF47954">
    <property type="entry name" value="Cyclin-like"/>
    <property type="match status" value="2"/>
</dbReference>
<evidence type="ECO:0000259" key="7">
    <source>
        <dbReference type="SMART" id="SM01332"/>
    </source>
</evidence>
<evidence type="ECO:0000256" key="3">
    <source>
        <dbReference type="ARBA" id="ARBA00023306"/>
    </source>
</evidence>
<reference evidence="8 9" key="1">
    <citation type="journal article" date="2016" name="Mol. Biol. Evol.">
        <title>Comparative Genomics of Early-Diverging Mushroom-Forming Fungi Provides Insights into the Origins of Lignocellulose Decay Capabilities.</title>
        <authorList>
            <person name="Nagy L.G."/>
            <person name="Riley R."/>
            <person name="Tritt A."/>
            <person name="Adam C."/>
            <person name="Daum C."/>
            <person name="Floudas D."/>
            <person name="Sun H."/>
            <person name="Yadav J.S."/>
            <person name="Pangilinan J."/>
            <person name="Larsson K.H."/>
            <person name="Matsuura K."/>
            <person name="Barry K."/>
            <person name="Labutti K."/>
            <person name="Kuo R."/>
            <person name="Ohm R.A."/>
            <person name="Bhattacharya S.S."/>
            <person name="Shirouzu T."/>
            <person name="Yoshinaga Y."/>
            <person name="Martin F.M."/>
            <person name="Grigoriev I.V."/>
            <person name="Hibbett D.S."/>
        </authorList>
    </citation>
    <scope>NUCLEOTIDE SEQUENCE [LARGE SCALE GENOMIC DNA]</scope>
    <source>
        <strain evidence="8 9">HHB12029</strain>
    </source>
</reference>
<evidence type="ECO:0000256" key="1">
    <source>
        <dbReference type="ARBA" id="ARBA00022618"/>
    </source>
</evidence>
<dbReference type="InterPro" id="IPR046965">
    <property type="entry name" value="Cyclin_A/B-like"/>
</dbReference>
<dbReference type="FunCoup" id="A0A166BBA0">
    <property type="interactions" value="842"/>
</dbReference>
<organism evidence="8 9">
    <name type="scientific">Exidia glandulosa HHB12029</name>
    <dbReference type="NCBI Taxonomy" id="1314781"/>
    <lineage>
        <taxon>Eukaryota</taxon>
        <taxon>Fungi</taxon>
        <taxon>Dikarya</taxon>
        <taxon>Basidiomycota</taxon>
        <taxon>Agaricomycotina</taxon>
        <taxon>Agaricomycetes</taxon>
        <taxon>Auriculariales</taxon>
        <taxon>Exidiaceae</taxon>
        <taxon>Exidia</taxon>
    </lineage>
</organism>
<dbReference type="InterPro" id="IPR013763">
    <property type="entry name" value="Cyclin-like_dom"/>
</dbReference>
<evidence type="ECO:0000313" key="9">
    <source>
        <dbReference type="Proteomes" id="UP000077266"/>
    </source>
</evidence>
<dbReference type="OrthoDB" id="5590282at2759"/>
<dbReference type="InterPro" id="IPR004367">
    <property type="entry name" value="Cyclin_C-dom"/>
</dbReference>
<dbReference type="InParanoid" id="A0A166BBA0"/>
<keyword evidence="2 4" id="KW-0195">Cyclin</keyword>
<dbReference type="PANTHER" id="PTHR10177">
    <property type="entry name" value="CYCLINS"/>
    <property type="match status" value="1"/>
</dbReference>
<dbReference type="InterPro" id="IPR036915">
    <property type="entry name" value="Cyclin-like_sf"/>
</dbReference>
<name>A0A166BBA0_EXIGL</name>
<feature type="region of interest" description="Disordered" evidence="5">
    <location>
        <begin position="72"/>
        <end position="106"/>
    </location>
</feature>
<accession>A0A166BBA0</accession>
<dbReference type="PIRSF" id="PIRSF001771">
    <property type="entry name" value="Cyclin_A_B_D_E"/>
    <property type="match status" value="1"/>
</dbReference>
<protein>
    <submittedName>
        <fullName evidence="8">A/B/D/E cyclin</fullName>
    </submittedName>
</protein>
<dbReference type="Pfam" id="PF02984">
    <property type="entry name" value="Cyclin_C"/>
    <property type="match status" value="1"/>
</dbReference>
<keyword evidence="1" id="KW-0132">Cell division</keyword>
<keyword evidence="9" id="KW-1185">Reference proteome</keyword>
<dbReference type="AlphaFoldDB" id="A0A166BBA0"/>
<dbReference type="STRING" id="1314781.A0A166BBA0"/>
<dbReference type="PROSITE" id="PS00292">
    <property type="entry name" value="CYCLINS"/>
    <property type="match status" value="1"/>
</dbReference>
<gene>
    <name evidence="8" type="ORF">EXIGLDRAFT_605495</name>
</gene>
<dbReference type="FunFam" id="1.10.472.10:FF:000001">
    <property type="entry name" value="G2/mitotic-specific cyclin"/>
    <property type="match status" value="1"/>
</dbReference>
<dbReference type="Pfam" id="PF00134">
    <property type="entry name" value="Cyclin_N"/>
    <property type="match status" value="1"/>
</dbReference>
<feature type="domain" description="Cyclin-like" evidence="6">
    <location>
        <begin position="186"/>
        <end position="270"/>
    </location>
</feature>
<evidence type="ECO:0000256" key="2">
    <source>
        <dbReference type="ARBA" id="ARBA00023127"/>
    </source>
</evidence>
<sequence length="400" mass="45764">MAIDEPQPEAAARLVRQSSVISQTDNHVVRRQSSKQLVVEVPRVRHGAAGPLRQSRKQLVVRETNVEVDEEEELRAHKKRRTSSEADELEQQERERQLQVISSDDVTPAPVASLHEQLAKAEPDFAADAGWEDLDAEDADDPLMVAEYVVDIFNYLKSIESSTMPNPGYMSEQTTITWGMRGTLVDWMISVHTRFRFLPETLFLAVNILDRFLSMRLASVEKLQLVGSTAMFIAAKTEEMFTPGVQRFVDIADNAFTDVDLLKAEKYMLKIIEWNLSYPNPINFLRRVSKADEYNIKVRTLAKFFCEIGVVDWRLLGVQPSLLAASAMWLGRLVLGSGEWGPNLVHYSTYSEETIIPVANLMLNYILKPKKHENFWKKYASKKFYKVCDWAEVFAFMFAY</sequence>
<proteinExistence type="inferred from homology"/>
<keyword evidence="3" id="KW-0131">Cell cycle</keyword>
<dbReference type="SMART" id="SM01332">
    <property type="entry name" value="Cyclin_C"/>
    <property type="match status" value="1"/>
</dbReference>
<dbReference type="InterPro" id="IPR048258">
    <property type="entry name" value="Cyclins_cyclin-box"/>
</dbReference>
<dbReference type="InterPro" id="IPR039361">
    <property type="entry name" value="Cyclin"/>
</dbReference>
<dbReference type="Gene3D" id="1.10.472.10">
    <property type="entry name" value="Cyclin-like"/>
    <property type="match status" value="2"/>
</dbReference>
<dbReference type="Proteomes" id="UP000077266">
    <property type="component" value="Unassembled WGS sequence"/>
</dbReference>